<evidence type="ECO:0000256" key="4">
    <source>
        <dbReference type="ARBA" id="ARBA00022692"/>
    </source>
</evidence>
<feature type="transmembrane region" description="Helical" evidence="10">
    <location>
        <begin position="350"/>
        <end position="375"/>
    </location>
</feature>
<dbReference type="WBParaSite" id="scaffold2666_cov188.g5220">
    <property type="protein sequence ID" value="scaffold2666_cov188.g5220"/>
    <property type="gene ID" value="scaffold2666_cov188.g5220"/>
</dbReference>
<feature type="transmembrane region" description="Helical" evidence="10">
    <location>
        <begin position="442"/>
        <end position="460"/>
    </location>
</feature>
<dbReference type="InterPro" id="IPR018247">
    <property type="entry name" value="EF_Hand_1_Ca_BS"/>
</dbReference>
<evidence type="ECO:0000256" key="1">
    <source>
        <dbReference type="ARBA" id="ARBA00003566"/>
    </source>
</evidence>
<organism evidence="13 14">
    <name type="scientific">Meloidogyne javanica</name>
    <name type="common">Root-knot nematode worm</name>
    <dbReference type="NCBI Taxonomy" id="6303"/>
    <lineage>
        <taxon>Eukaryota</taxon>
        <taxon>Metazoa</taxon>
        <taxon>Ecdysozoa</taxon>
        <taxon>Nematoda</taxon>
        <taxon>Chromadorea</taxon>
        <taxon>Rhabditida</taxon>
        <taxon>Tylenchina</taxon>
        <taxon>Tylenchomorpha</taxon>
        <taxon>Tylenchoidea</taxon>
        <taxon>Meloidogynidae</taxon>
        <taxon>Meloidogyninae</taxon>
        <taxon>Meloidogyne</taxon>
        <taxon>Meloidogyne incognita group</taxon>
    </lineage>
</organism>
<evidence type="ECO:0000256" key="5">
    <source>
        <dbReference type="ARBA" id="ARBA00022837"/>
    </source>
</evidence>
<feature type="compositionally biased region" description="Polar residues" evidence="11">
    <location>
        <begin position="303"/>
        <end position="313"/>
    </location>
</feature>
<reference evidence="14" key="1">
    <citation type="submission" date="2022-11" db="UniProtKB">
        <authorList>
            <consortium name="WormBaseParasite"/>
        </authorList>
    </citation>
    <scope>IDENTIFICATION</scope>
</reference>
<dbReference type="InterPro" id="IPR011691">
    <property type="entry name" value="Vesicle_transpt_SFT2"/>
</dbReference>
<keyword evidence="5" id="KW-0106">Calcium</keyword>
<evidence type="ECO:0000256" key="2">
    <source>
        <dbReference type="ARBA" id="ARBA00004141"/>
    </source>
</evidence>
<evidence type="ECO:0000313" key="14">
    <source>
        <dbReference type="WBParaSite" id="scaffold2666_cov188.g5220"/>
    </source>
</evidence>
<dbReference type="PANTHER" id="PTHR23137:SF36">
    <property type="entry name" value="VESICLE TRANSPORT PROTEIN SFT2C"/>
    <property type="match status" value="1"/>
</dbReference>
<dbReference type="GO" id="GO:0016192">
    <property type="term" value="P:vesicle-mediated transport"/>
    <property type="evidence" value="ECO:0007669"/>
    <property type="project" value="InterPro"/>
</dbReference>
<comment type="function">
    <text evidence="1 10">May be involved in fusion of retrograde transport vesicles derived from an endocytic compartment with the Golgi complex.</text>
</comment>
<dbReference type="GO" id="GO:0012505">
    <property type="term" value="C:endomembrane system"/>
    <property type="evidence" value="ECO:0007669"/>
    <property type="project" value="UniProtKB-ARBA"/>
</dbReference>
<dbReference type="Pfam" id="PF04178">
    <property type="entry name" value="Got1"/>
    <property type="match status" value="1"/>
</dbReference>
<keyword evidence="4 10" id="KW-0812">Transmembrane</keyword>
<evidence type="ECO:0000256" key="9">
    <source>
        <dbReference type="ARBA" id="ARBA00025800"/>
    </source>
</evidence>
<evidence type="ECO:0000256" key="11">
    <source>
        <dbReference type="SAM" id="MobiDB-lite"/>
    </source>
</evidence>
<keyword evidence="3 10" id="KW-0813">Transport</keyword>
<dbReference type="PANTHER" id="PTHR23137">
    <property type="entry name" value="VESICLE TRANSPORT PROTEIN-RELATED"/>
    <property type="match status" value="1"/>
</dbReference>
<proteinExistence type="inferred from homology"/>
<evidence type="ECO:0000256" key="7">
    <source>
        <dbReference type="ARBA" id="ARBA00022989"/>
    </source>
</evidence>
<protein>
    <recommendedName>
        <fullName evidence="10">Vesicle transport protein</fullName>
    </recommendedName>
</protein>
<feature type="region of interest" description="Disordered" evidence="11">
    <location>
        <begin position="297"/>
        <end position="318"/>
    </location>
</feature>
<sequence length="490" mass="55864">MATTEWVQVPAGNHLIRVKFCRALKMVETEKSDRIIDEKTGRLTKPFKVMLMNLFDIFDLDDDGLLSRREFEAYSILAGTGPVSEQEWTRICTDFELRQQHIPMKTFVQMHQREAESYGPKGNLEQMWKAVRALGHNRRFFMSTTCPLRLTLHCSEGPLLIEPFRVDRFYSDEIDNLLAEHFWEQGKPLPYLKEFTSLRQFKADYYVVLIAGKTKQTTHYELDLRGSNNVNIEGKELIIDQKVQPNIIQKIMSLADFVNEQKNKSGNRNYFNVATFGSKVSKSFNGFFKTSDSIDDTERLTSEPAQNGQLPSNRNRRTGWMSFSSSSSTSVNGQVTADANPCGLSRFQRIAAFFLCLFAAGFCFTTAMMLLPILIIQTRKFAALNTLGSAFFVVSFGFLWGPVPYFKFLFSESRRLVTAIYLISVITTLYTSLWLKSTVLTIIASSFEAFALIWFLLSYVPGGENGLKWMGRMAKMAFCTKQASTLVLPI</sequence>
<dbReference type="GO" id="GO:0005509">
    <property type="term" value="F:calcium ion binding"/>
    <property type="evidence" value="ECO:0007669"/>
    <property type="project" value="InterPro"/>
</dbReference>
<name>A0A915M1A3_MELJA</name>
<dbReference type="PROSITE" id="PS50222">
    <property type="entry name" value="EF_HAND_2"/>
    <property type="match status" value="1"/>
</dbReference>
<accession>A0A915M1A3</accession>
<feature type="domain" description="EF-hand" evidence="12">
    <location>
        <begin position="46"/>
        <end position="81"/>
    </location>
</feature>
<feature type="transmembrane region" description="Helical" evidence="10">
    <location>
        <begin position="415"/>
        <end position="435"/>
    </location>
</feature>
<evidence type="ECO:0000256" key="10">
    <source>
        <dbReference type="RuleBase" id="RU363111"/>
    </source>
</evidence>
<comment type="similarity">
    <text evidence="9 10">Belongs to the SFT2 family.</text>
</comment>
<dbReference type="AlphaFoldDB" id="A0A915M1A3"/>
<keyword evidence="6 10" id="KW-0653">Protein transport</keyword>
<dbReference type="PROSITE" id="PS00018">
    <property type="entry name" value="EF_HAND_1"/>
    <property type="match status" value="1"/>
</dbReference>
<keyword evidence="7 10" id="KW-1133">Transmembrane helix</keyword>
<comment type="subcellular location">
    <subcellularLocation>
        <location evidence="2 10">Membrane</location>
        <topology evidence="2 10">Multi-pass membrane protein</topology>
    </subcellularLocation>
</comment>
<dbReference type="Proteomes" id="UP000887561">
    <property type="component" value="Unplaced"/>
</dbReference>
<evidence type="ECO:0000256" key="3">
    <source>
        <dbReference type="ARBA" id="ARBA00022448"/>
    </source>
</evidence>
<evidence type="ECO:0000256" key="8">
    <source>
        <dbReference type="ARBA" id="ARBA00023136"/>
    </source>
</evidence>
<keyword evidence="13" id="KW-1185">Reference proteome</keyword>
<dbReference type="GO" id="GO:0005737">
    <property type="term" value="C:cytoplasm"/>
    <property type="evidence" value="ECO:0007669"/>
    <property type="project" value="UniProtKB-ARBA"/>
</dbReference>
<evidence type="ECO:0000313" key="13">
    <source>
        <dbReference type="Proteomes" id="UP000887561"/>
    </source>
</evidence>
<evidence type="ECO:0000259" key="12">
    <source>
        <dbReference type="PROSITE" id="PS50222"/>
    </source>
</evidence>
<dbReference type="InterPro" id="IPR011992">
    <property type="entry name" value="EF-hand-dom_pair"/>
</dbReference>
<keyword evidence="8 10" id="KW-0472">Membrane</keyword>
<dbReference type="Gene3D" id="1.10.238.10">
    <property type="entry name" value="EF-hand"/>
    <property type="match status" value="1"/>
</dbReference>
<feature type="transmembrane region" description="Helical" evidence="10">
    <location>
        <begin position="382"/>
        <end position="403"/>
    </location>
</feature>
<dbReference type="GO" id="GO:0016020">
    <property type="term" value="C:membrane"/>
    <property type="evidence" value="ECO:0007669"/>
    <property type="project" value="UniProtKB-SubCell"/>
</dbReference>
<dbReference type="InterPro" id="IPR002048">
    <property type="entry name" value="EF_hand_dom"/>
</dbReference>
<dbReference type="GO" id="GO:0015031">
    <property type="term" value="P:protein transport"/>
    <property type="evidence" value="ECO:0007669"/>
    <property type="project" value="UniProtKB-KW"/>
</dbReference>
<evidence type="ECO:0000256" key="6">
    <source>
        <dbReference type="ARBA" id="ARBA00022927"/>
    </source>
</evidence>
<dbReference type="SUPFAM" id="SSF47473">
    <property type="entry name" value="EF-hand"/>
    <property type="match status" value="1"/>
</dbReference>
<dbReference type="InterPro" id="IPR007305">
    <property type="entry name" value="Vesicle_transpt_Got1/SFT2"/>
</dbReference>